<accession>A0A919CZB1</accession>
<dbReference type="Proteomes" id="UP000608955">
    <property type="component" value="Unassembled WGS sequence"/>
</dbReference>
<reference evidence="1" key="1">
    <citation type="journal article" date="2014" name="Int. J. Syst. Evol. Microbiol.">
        <title>Complete genome sequence of Corynebacterium casei LMG S-19264T (=DSM 44701T), isolated from a smear-ripened cheese.</title>
        <authorList>
            <consortium name="US DOE Joint Genome Institute (JGI-PGF)"/>
            <person name="Walter F."/>
            <person name="Albersmeier A."/>
            <person name="Kalinowski J."/>
            <person name="Ruckert C."/>
        </authorList>
    </citation>
    <scope>NUCLEOTIDE SEQUENCE</scope>
    <source>
        <strain evidence="1">JCM 4654</strain>
    </source>
</reference>
<name>A0A919CZB1_9ACTN</name>
<comment type="caution">
    <text evidence="1">The sequence shown here is derived from an EMBL/GenBank/DDBJ whole genome shotgun (WGS) entry which is preliminary data.</text>
</comment>
<gene>
    <name evidence="1" type="ORF">GCM10010508_63320</name>
</gene>
<dbReference type="EMBL" id="BMVF01000025">
    <property type="protein sequence ID" value="GHD96061.1"/>
    <property type="molecule type" value="Genomic_DNA"/>
</dbReference>
<protein>
    <submittedName>
        <fullName evidence="1">Uncharacterized protein</fullName>
    </submittedName>
</protein>
<proteinExistence type="predicted"/>
<dbReference type="RefSeq" id="WP_229865723.1">
    <property type="nucleotide sequence ID" value="NZ_BMVF01000025.1"/>
</dbReference>
<sequence length="363" mass="40012">MTHRGEPEFHDRTADRLLSQYGGDLAARLDDALDVEAGLREALLQVRHDAAVDRLGWVLDVEAGLRAVLPPLPPSSHTSTRSARRGDDNRFAWPVGASDRLSLRTNPHVATAYRALTRDIVVDGEYLTGDDARDLDLDLVRALAHDLDHAFTLGVDAERDRGGDFRRGLERVRSLNLALRLDLERGTGRNHNGNRDHPHAIARDLDRVRAMIRVLDRIRARSRRQGASLGLLLDRAHSRARDLELALGRAGSDRVLTSTIVNIRVHEVARAIGMVLDRVAPALDLDSVHAFINDFTTADLRAVDLDGLDLAGVRWSETGTRWPAAVDVEELKSRSEETPPCSGIWVVRSGTATVRGLPVDMGS</sequence>
<evidence type="ECO:0000313" key="1">
    <source>
        <dbReference type="EMBL" id="GHD96061.1"/>
    </source>
</evidence>
<evidence type="ECO:0000313" key="2">
    <source>
        <dbReference type="Proteomes" id="UP000608955"/>
    </source>
</evidence>
<keyword evidence="2" id="KW-1185">Reference proteome</keyword>
<organism evidence="1 2">
    <name type="scientific">Streptomyces naganishii JCM 4654</name>
    <dbReference type="NCBI Taxonomy" id="1306179"/>
    <lineage>
        <taxon>Bacteria</taxon>
        <taxon>Bacillati</taxon>
        <taxon>Actinomycetota</taxon>
        <taxon>Actinomycetes</taxon>
        <taxon>Kitasatosporales</taxon>
        <taxon>Streptomycetaceae</taxon>
        <taxon>Streptomyces</taxon>
    </lineage>
</organism>
<dbReference type="AlphaFoldDB" id="A0A919CZB1"/>
<reference evidence="1" key="2">
    <citation type="submission" date="2020-09" db="EMBL/GenBank/DDBJ databases">
        <authorList>
            <person name="Sun Q."/>
            <person name="Ohkuma M."/>
        </authorList>
    </citation>
    <scope>NUCLEOTIDE SEQUENCE</scope>
    <source>
        <strain evidence="1">JCM 4654</strain>
    </source>
</reference>